<proteinExistence type="predicted"/>
<evidence type="ECO:0000259" key="1">
    <source>
        <dbReference type="Pfam" id="PF14493"/>
    </source>
</evidence>
<reference evidence="2" key="1">
    <citation type="journal article" date="2014" name="Int. J. Syst. Evol. Microbiol.">
        <title>Complete genome sequence of Corynebacterium casei LMG S-19264T (=DSM 44701T), isolated from a smear-ripened cheese.</title>
        <authorList>
            <consortium name="US DOE Joint Genome Institute (JGI-PGF)"/>
            <person name="Walter F."/>
            <person name="Albersmeier A."/>
            <person name="Kalinowski J."/>
            <person name="Ruckert C."/>
        </authorList>
    </citation>
    <scope>NUCLEOTIDE SEQUENCE</scope>
    <source>
        <strain evidence="2">CCM 8433</strain>
    </source>
</reference>
<protein>
    <recommendedName>
        <fullName evidence="1">Helicase Helix-turn-helix domain-containing protein</fullName>
    </recommendedName>
</protein>
<evidence type="ECO:0000313" key="3">
    <source>
        <dbReference type="Proteomes" id="UP000622610"/>
    </source>
</evidence>
<evidence type="ECO:0000313" key="2">
    <source>
        <dbReference type="EMBL" id="GGI66793.1"/>
    </source>
</evidence>
<feature type="domain" description="Helicase Helix-turn-helix" evidence="1">
    <location>
        <begin position="241"/>
        <end position="326"/>
    </location>
</feature>
<dbReference type="Pfam" id="PF14493">
    <property type="entry name" value="HTH_40"/>
    <property type="match status" value="1"/>
</dbReference>
<sequence length="336" mass="39739">MNTFILALFQRNHKLKSTTLYQLLIGRRTTSVLSYAYFHDLLPFFGSFPKLKEQELMNSLKQLEQEKKIERILGQSNYWGLIGKPTVDVPDFIEAIDYYRYGKKEKEVWRLIQFLVQVSSYLGKSNQYLPIENSPYYLAKMRQFVKQHKNELHQRVFDELTDLFSALTDENANFLAQSFIGFQQNGATLFQLLSIDFQEFPWDQLYVSAMRHRFYLELEKHPDFLLYQFVQPILQANFNQSAQLSQDMFLKGDSVATICQKRGIRPGTLHDHLLEWAFVDPSFPFERILTNETLAQFELLPPDSWNYPYKELLGTSTFSFFELRLYQIKQKRGESC</sequence>
<dbReference type="RefSeq" id="WP_188368613.1">
    <property type="nucleotide sequence ID" value="NZ_BMDT01000018.1"/>
</dbReference>
<dbReference type="Proteomes" id="UP000622610">
    <property type="component" value="Unassembled WGS sequence"/>
</dbReference>
<dbReference type="AlphaFoldDB" id="A0A917JH15"/>
<reference evidence="2" key="2">
    <citation type="submission" date="2020-09" db="EMBL/GenBank/DDBJ databases">
        <authorList>
            <person name="Sun Q."/>
            <person name="Sedlacek I."/>
        </authorList>
    </citation>
    <scope>NUCLEOTIDE SEQUENCE</scope>
    <source>
        <strain evidence="2">CCM 8433</strain>
    </source>
</reference>
<organism evidence="2 3">
    <name type="scientific">Enterococcus alcedinis</name>
    <dbReference type="NCBI Taxonomy" id="1274384"/>
    <lineage>
        <taxon>Bacteria</taxon>
        <taxon>Bacillati</taxon>
        <taxon>Bacillota</taxon>
        <taxon>Bacilli</taxon>
        <taxon>Lactobacillales</taxon>
        <taxon>Enterococcaceae</taxon>
        <taxon>Enterococcus</taxon>
    </lineage>
</organism>
<name>A0A917JH15_9ENTE</name>
<dbReference type="EMBL" id="BMDT01000018">
    <property type="protein sequence ID" value="GGI66793.1"/>
    <property type="molecule type" value="Genomic_DNA"/>
</dbReference>
<keyword evidence="3" id="KW-1185">Reference proteome</keyword>
<comment type="caution">
    <text evidence="2">The sequence shown here is derived from an EMBL/GenBank/DDBJ whole genome shotgun (WGS) entry which is preliminary data.</text>
</comment>
<gene>
    <name evidence="2" type="ORF">GCM10011482_24470</name>
</gene>
<dbReference type="InterPro" id="IPR029491">
    <property type="entry name" value="Helicase_HTH"/>
</dbReference>
<accession>A0A917JH15</accession>